<protein>
    <submittedName>
        <fullName evidence="1">Uncharacterized protein</fullName>
    </submittedName>
</protein>
<proteinExistence type="predicted"/>
<accession>A0A0K2U515</accession>
<name>A0A0K2U515_LEPSM</name>
<dbReference type="AlphaFoldDB" id="A0A0K2U515"/>
<reference evidence="1" key="1">
    <citation type="submission" date="2014-05" db="EMBL/GenBank/DDBJ databases">
        <authorList>
            <person name="Chronopoulou M."/>
        </authorList>
    </citation>
    <scope>NUCLEOTIDE SEQUENCE</scope>
    <source>
        <tissue evidence="1">Whole organism</tissue>
    </source>
</reference>
<evidence type="ECO:0000313" key="1">
    <source>
        <dbReference type="EMBL" id="CDW32806.1"/>
    </source>
</evidence>
<dbReference type="EMBL" id="HACA01015445">
    <property type="protein sequence ID" value="CDW32806.1"/>
    <property type="molecule type" value="Transcribed_RNA"/>
</dbReference>
<sequence>EASNKEGVSFLDVVGLFECRIRALISMDSTSSCVICFCVSRIISFRAYSSDKRLFFSCCFF</sequence>
<organism evidence="1">
    <name type="scientific">Lepeophtheirus salmonis</name>
    <name type="common">Salmon louse</name>
    <name type="synonym">Caligus salmonis</name>
    <dbReference type="NCBI Taxonomy" id="72036"/>
    <lineage>
        <taxon>Eukaryota</taxon>
        <taxon>Metazoa</taxon>
        <taxon>Ecdysozoa</taxon>
        <taxon>Arthropoda</taxon>
        <taxon>Crustacea</taxon>
        <taxon>Multicrustacea</taxon>
        <taxon>Hexanauplia</taxon>
        <taxon>Copepoda</taxon>
        <taxon>Siphonostomatoida</taxon>
        <taxon>Caligidae</taxon>
        <taxon>Lepeophtheirus</taxon>
    </lineage>
</organism>
<feature type="non-terminal residue" evidence="1">
    <location>
        <position position="1"/>
    </location>
</feature>